<dbReference type="GO" id="GO:0005886">
    <property type="term" value="C:plasma membrane"/>
    <property type="evidence" value="ECO:0007669"/>
    <property type="project" value="UniProtKB-SubCell"/>
</dbReference>
<evidence type="ECO:0000256" key="6">
    <source>
        <dbReference type="ARBA" id="ARBA00022989"/>
    </source>
</evidence>
<keyword evidence="11" id="KW-1185">Reference proteome</keyword>
<evidence type="ECO:0000313" key="11">
    <source>
        <dbReference type="Proteomes" id="UP000766595"/>
    </source>
</evidence>
<evidence type="ECO:0000256" key="3">
    <source>
        <dbReference type="ARBA" id="ARBA00022475"/>
    </source>
</evidence>
<keyword evidence="5 9" id="KW-0812">Transmembrane</keyword>
<evidence type="ECO:0000256" key="4">
    <source>
        <dbReference type="ARBA" id="ARBA00022519"/>
    </source>
</evidence>
<dbReference type="NCBIfam" id="TIGR01620">
    <property type="entry name" value="hyp_HI0043"/>
    <property type="match status" value="1"/>
</dbReference>
<comment type="subcellular location">
    <subcellularLocation>
        <location evidence="1">Cell inner membrane</location>
        <topology evidence="1">Multi-pass membrane protein</topology>
    </subcellularLocation>
</comment>
<evidence type="ECO:0000256" key="9">
    <source>
        <dbReference type="SAM" id="Phobius"/>
    </source>
</evidence>
<comment type="caution">
    <text evidence="10">The sequence shown here is derived from an EMBL/GenBank/DDBJ whole genome shotgun (WGS) entry which is preliminary data.</text>
</comment>
<organism evidence="10 11">
    <name type="scientific">Prosthecodimorpha staleyi</name>
    <dbReference type="NCBI Taxonomy" id="2840188"/>
    <lineage>
        <taxon>Bacteria</taxon>
        <taxon>Pseudomonadati</taxon>
        <taxon>Pseudomonadota</taxon>
        <taxon>Alphaproteobacteria</taxon>
        <taxon>Hyphomicrobiales</taxon>
        <taxon>Ancalomicrobiaceae</taxon>
        <taxon>Prosthecodimorpha</taxon>
    </lineage>
</organism>
<dbReference type="Proteomes" id="UP000766595">
    <property type="component" value="Unassembled WGS sequence"/>
</dbReference>
<keyword evidence="3" id="KW-1003">Cell membrane</keyword>
<evidence type="ECO:0000256" key="2">
    <source>
        <dbReference type="ARBA" id="ARBA00008255"/>
    </source>
</evidence>
<feature type="region of interest" description="Disordered" evidence="8">
    <location>
        <begin position="1"/>
        <end position="33"/>
    </location>
</feature>
<evidence type="ECO:0000256" key="5">
    <source>
        <dbReference type="ARBA" id="ARBA00022692"/>
    </source>
</evidence>
<name>A0A947D6T1_9HYPH</name>
<feature type="transmembrane region" description="Helical" evidence="9">
    <location>
        <begin position="70"/>
        <end position="91"/>
    </location>
</feature>
<gene>
    <name evidence="10" type="ORF">KL771_14215</name>
</gene>
<keyword evidence="6 9" id="KW-1133">Transmembrane helix</keyword>
<dbReference type="PANTHER" id="PTHR39342">
    <property type="entry name" value="UPF0283 MEMBRANE PROTEIN YCJF"/>
    <property type="match status" value="1"/>
</dbReference>
<dbReference type="InterPro" id="IPR021147">
    <property type="entry name" value="DUF697"/>
</dbReference>
<protein>
    <submittedName>
        <fullName evidence="10">YcjF family protein</fullName>
    </submittedName>
</protein>
<keyword evidence="7 9" id="KW-0472">Membrane</keyword>
<sequence length="352" mass="37129">MSDRPRRPQAFRVGPGGIEVDPPAAPGQAGSGAADRHRAVIEIDEPPEAEVDQALAREARVPLGGRGPRFARLLVGALGGLITLAIGLWVDQLVRDLFARADWLGWLALGLAGLAVFALAAIVAREVSGLMRLARIDRLRQAVETANRADDEAAARRLATEIAGLYAGRPETARGRAALAAHMREVVEGRDLLLLTEREILAPLDAAAQRLVSEAAQRVSVVTAISPKALVDVAFVLYENVRLIRRLSDLYGGRPGTLGFVGFVGRVLSHLGVTGSMAIGDTLVQQVVGQGLAAKLSARLGEGIVNGVLTARIGLAALDLVRPMPHEGLPKPRLAEILRDLTRRPGGGDAAA</sequence>
<keyword evidence="4" id="KW-0997">Cell inner membrane</keyword>
<evidence type="ECO:0000256" key="1">
    <source>
        <dbReference type="ARBA" id="ARBA00004429"/>
    </source>
</evidence>
<feature type="transmembrane region" description="Helical" evidence="9">
    <location>
        <begin position="103"/>
        <end position="124"/>
    </location>
</feature>
<dbReference type="InterPro" id="IPR006507">
    <property type="entry name" value="UPF0283"/>
</dbReference>
<evidence type="ECO:0000256" key="8">
    <source>
        <dbReference type="SAM" id="MobiDB-lite"/>
    </source>
</evidence>
<dbReference type="PANTHER" id="PTHR39342:SF1">
    <property type="entry name" value="UPF0283 MEMBRANE PROTEIN YCJF"/>
    <property type="match status" value="1"/>
</dbReference>
<reference evidence="10 11" key="1">
    <citation type="submission" date="2021-06" db="EMBL/GenBank/DDBJ databases">
        <authorList>
            <person name="Grouzdev D.S."/>
            <person name="Koziaeva V."/>
        </authorList>
    </citation>
    <scope>NUCLEOTIDE SEQUENCE [LARGE SCALE GENOMIC DNA]</scope>
    <source>
        <strain evidence="10 11">22</strain>
    </source>
</reference>
<evidence type="ECO:0000256" key="7">
    <source>
        <dbReference type="ARBA" id="ARBA00023136"/>
    </source>
</evidence>
<evidence type="ECO:0000313" key="10">
    <source>
        <dbReference type="EMBL" id="MBT9290621.1"/>
    </source>
</evidence>
<dbReference type="Pfam" id="PF05128">
    <property type="entry name" value="DUF697"/>
    <property type="match status" value="1"/>
</dbReference>
<proteinExistence type="inferred from homology"/>
<accession>A0A947D6T1</accession>
<dbReference type="AlphaFoldDB" id="A0A947D6T1"/>
<dbReference type="EMBL" id="JAHHZF010000006">
    <property type="protein sequence ID" value="MBT9290621.1"/>
    <property type="molecule type" value="Genomic_DNA"/>
</dbReference>
<comment type="similarity">
    <text evidence="2">Belongs to the UPF0283 family.</text>
</comment>
<dbReference type="RefSeq" id="WP_261969207.1">
    <property type="nucleotide sequence ID" value="NZ_JAHHZF010000006.1"/>
</dbReference>